<keyword evidence="4" id="KW-0539">Nucleus</keyword>
<dbReference type="Pfam" id="PF08801">
    <property type="entry name" value="Nucleoporin_N"/>
    <property type="match status" value="1"/>
</dbReference>
<feature type="domain" description="Nucleoporin Nup133/Nup155-like C-terminal" evidence="5">
    <location>
        <begin position="653"/>
        <end position="1220"/>
    </location>
</feature>
<comment type="similarity">
    <text evidence="2">Belongs to the non-repetitive/WGA-negative nucleoporin family.</text>
</comment>
<dbReference type="GO" id="GO:0036228">
    <property type="term" value="P:protein localization to nuclear inner membrane"/>
    <property type="evidence" value="ECO:0007669"/>
    <property type="project" value="TreeGrafter"/>
</dbReference>
<dbReference type="Gene3D" id="1.20.58.1780">
    <property type="match status" value="1"/>
</dbReference>
<evidence type="ECO:0000259" key="6">
    <source>
        <dbReference type="Pfam" id="PF08801"/>
    </source>
</evidence>
<dbReference type="InterPro" id="IPR042533">
    <property type="entry name" value="Nucleoporin_Nup155_C_1"/>
</dbReference>
<dbReference type="GO" id="GO:0044611">
    <property type="term" value="C:nuclear pore inner ring"/>
    <property type="evidence" value="ECO:0007669"/>
    <property type="project" value="TreeGrafter"/>
</dbReference>
<dbReference type="GO" id="GO:0006405">
    <property type="term" value="P:RNA export from nucleus"/>
    <property type="evidence" value="ECO:0007669"/>
    <property type="project" value="TreeGrafter"/>
</dbReference>
<evidence type="ECO:0000256" key="4">
    <source>
        <dbReference type="ARBA" id="ARBA00023242"/>
    </source>
</evidence>
<evidence type="ECO:0000256" key="1">
    <source>
        <dbReference type="ARBA" id="ARBA00004123"/>
    </source>
</evidence>
<comment type="subcellular location">
    <subcellularLocation>
        <location evidence="1">Nucleus</location>
    </subcellularLocation>
</comment>
<protein>
    <submittedName>
        <fullName evidence="8">Nuclear pore complex protein Nup155 (inferred by orthology to a human protein)</fullName>
    </submittedName>
</protein>
<reference evidence="7" key="1">
    <citation type="submission" date="2014-07" db="EMBL/GenBank/DDBJ databases">
        <authorList>
            <person name="Martin A.A"/>
            <person name="De Silva N."/>
        </authorList>
    </citation>
    <scope>NUCLEOTIDE SEQUENCE</scope>
</reference>
<dbReference type="PANTHER" id="PTHR10350">
    <property type="entry name" value="NUCLEAR PORE COMPLEX PROTEIN NUP155"/>
    <property type="match status" value="1"/>
</dbReference>
<dbReference type="STRING" id="75913.A0A0K0FY99"/>
<dbReference type="PANTHER" id="PTHR10350:SF6">
    <property type="entry name" value="NUCLEAR PORE COMPLEX PROTEIN NUP155"/>
    <property type="match status" value="1"/>
</dbReference>
<sequence>MSLDASGYLGNEEYENHGFMTNNTGRLNMGSPNPEKDLVTDILLSDRTGSDFFSVLKLQNSFNPNGFLTTVSGARDEDYCCLEDHDINELRDLKCSNIPEELKDQFHGSTGISNYGTFPIISRSWMSIDNEFFIWQDETCSDMAMFPMTSIIHLAKVGIVGPGLFKNDEFPYMLILITAKDAVIIPLKFESPNHLPITDYKKAMLYFGAEAKLSVSLGGEKINDFVVTNEGRILMISGSSLLEIEYRTKGWFGGRQAKLINHSKSFLSFLVPTIPFLSSTDEYVKITVDNSRGIIHILSSLGNIRIYSLSNDGKSITEIGEITNERVVYLAGRFCKVHEMLFQNIVCIVPVESWISQFIAFMAVTALGTRLYFGLQMDQPKRYLTDSLKDENEYNSIVLAHIRLEPQNEKFSHLLPASRCVYNAMITKESTIVCYGRDNHCTDSFVVVYSNIHFPFHAPLLENFQVVRFKGVVWDMEETTRSELISKVNKSLPYIIPKTIVPVTCLTDEDLLKYRYKIVTATTISTFEQVSPLSTLQNFIQVEEFDSKKFEQFVAIHGRINILAMSLQIICSDASRNNMIKTNAKKLFGMMHGEPLLVHEKISRPSFVTRPMINQSQSLISNQQQVEYHASQSFKKSDIVDSGFETSNVIYSTAHDAAYTFFSRVISSLWVSELVVVKKHKNDEYFSTIDNVQALRIIRQLTAFLREIETAPSFLRNFKPLDVLRDATDHYSKQTLGSQSVTEKNFAKQKERESMMNFVDMVSNTVELLQLWSVFVKSNLTIVCNQLPVDLRTTLTKSKFCELLFENEIIIKKMVRGLIRMHLKDNASVAGISSDLRKLCPTLFSNDDYKLLKAEEVLKEATEAVNIETKECLVQDATKILLSVSDQVDISKCVKFLVKLRFYKHAVQFCIRLGEKFDHGHLSNMYIEQPKSALMNDRVAHAVERVRLCYSSISFILLELGKEIKNKSNKLATEDLRQDIIAFILRTASKTGLYKIYEDAVLEDDKFLMKYFSNNDFRDYLLWYIKQNDCPKHFERLVDVQRSSTDGHEYMAELLYEKALNHKLPVDMDTRIFWLSQAVVFIQSGKGSANQTKNMLAIKEALECAEVQNFVTKELELYISNASTKVTDSSDHDELNYGKQILHDLKKNIWPLNDVIMKVVNQFSIPLANLVIYKSVVGGNFSMEDICNFWDTIIEDSFKYFKMKKETSDQVCSRLMSVFKRVELAPSINSASIPRVHIIIRLLDFFIVSEMAFGDVISFCHNSLLSLDGLVDGISHTIRHEKYDNPEDIPILKYLIGIIVELSRNVADGKLRLSFERCQKLKRKLLDVHGTIQLLLQRLDTGDFILEPLPF</sequence>
<proteinExistence type="inferred from homology"/>
<dbReference type="Proteomes" id="UP000035680">
    <property type="component" value="Unassembled WGS sequence"/>
</dbReference>
<name>A0A0K0FY99_STRVS</name>
<dbReference type="GO" id="GO:0000972">
    <property type="term" value="P:transcription-dependent tethering of RNA polymerase II gene DNA at nuclear periphery"/>
    <property type="evidence" value="ECO:0007669"/>
    <property type="project" value="TreeGrafter"/>
</dbReference>
<accession>A0A0K0FY99</accession>
<dbReference type="WBParaSite" id="SVE_1742500.1">
    <property type="protein sequence ID" value="SVE_1742500.1"/>
    <property type="gene ID" value="SVE_1742500"/>
</dbReference>
<evidence type="ECO:0000256" key="3">
    <source>
        <dbReference type="ARBA" id="ARBA00022448"/>
    </source>
</evidence>
<reference evidence="8" key="2">
    <citation type="submission" date="2015-08" db="UniProtKB">
        <authorList>
            <consortium name="WormBaseParasite"/>
        </authorList>
    </citation>
    <scope>IDENTIFICATION</scope>
</reference>
<dbReference type="GO" id="GO:0017056">
    <property type="term" value="F:structural constituent of nuclear pore"/>
    <property type="evidence" value="ECO:0007669"/>
    <property type="project" value="InterPro"/>
</dbReference>
<organism evidence="7 8">
    <name type="scientific">Strongyloides venezuelensis</name>
    <name type="common">Threadworm</name>
    <dbReference type="NCBI Taxonomy" id="75913"/>
    <lineage>
        <taxon>Eukaryota</taxon>
        <taxon>Metazoa</taxon>
        <taxon>Ecdysozoa</taxon>
        <taxon>Nematoda</taxon>
        <taxon>Chromadorea</taxon>
        <taxon>Rhabditida</taxon>
        <taxon>Tylenchina</taxon>
        <taxon>Panagrolaimomorpha</taxon>
        <taxon>Strongyloidoidea</taxon>
        <taxon>Strongyloididae</taxon>
        <taxon>Strongyloides</taxon>
    </lineage>
</organism>
<dbReference type="InterPro" id="IPR007187">
    <property type="entry name" value="Nucleoporin_Nup133/Nup155_C"/>
</dbReference>
<keyword evidence="7" id="KW-1185">Reference proteome</keyword>
<dbReference type="InterPro" id="IPR014908">
    <property type="entry name" value="Nucleoporin_Nup133/Nup155_N"/>
</dbReference>
<evidence type="ECO:0000256" key="2">
    <source>
        <dbReference type="ARBA" id="ARBA00007373"/>
    </source>
</evidence>
<dbReference type="InterPro" id="IPR004870">
    <property type="entry name" value="Nucleoporin_Nup155"/>
</dbReference>
<keyword evidence="3" id="KW-0813">Transport</keyword>
<evidence type="ECO:0000259" key="5">
    <source>
        <dbReference type="Pfam" id="PF03177"/>
    </source>
</evidence>
<evidence type="ECO:0000313" key="8">
    <source>
        <dbReference type="WBParaSite" id="SVE_1742500.1"/>
    </source>
</evidence>
<dbReference type="Pfam" id="PF03177">
    <property type="entry name" value="Nucleoporin_C"/>
    <property type="match status" value="1"/>
</dbReference>
<dbReference type="Gene3D" id="1.25.40.450">
    <property type="entry name" value="Nucleoporin, helical domain, N-terminal subdomain"/>
    <property type="match status" value="1"/>
</dbReference>
<feature type="domain" description="Nucleoporin Nup133/Nup155-like N-terminal" evidence="6">
    <location>
        <begin position="94"/>
        <end position="474"/>
    </location>
</feature>
<dbReference type="GO" id="GO:0006606">
    <property type="term" value="P:protein import into nucleus"/>
    <property type="evidence" value="ECO:0007669"/>
    <property type="project" value="TreeGrafter"/>
</dbReference>
<evidence type="ECO:0000313" key="7">
    <source>
        <dbReference type="Proteomes" id="UP000035680"/>
    </source>
</evidence>